<sequence>MPYIQLEVRNHYPIETKKALAKAIGKAYAEIMEADIRRITVTIRELGDGSIWRCSEDEPWPAAIMMCDIRSGRPESMREELSKALVLLCNTHLELAVNELNIEFTQHSGDEMYHQWLGRLSDDWKPGGN</sequence>
<dbReference type="InterPro" id="IPR014347">
    <property type="entry name" value="Tautomerase/MIF_sf"/>
</dbReference>
<dbReference type="RefSeq" id="WP_106524304.1">
    <property type="nucleotide sequence ID" value="NZ_PYGD01000008.1"/>
</dbReference>
<evidence type="ECO:0000313" key="2">
    <source>
        <dbReference type="Proteomes" id="UP000240572"/>
    </source>
</evidence>
<protein>
    <recommendedName>
        <fullName evidence="3">Tautomerase</fullName>
    </recommendedName>
</protein>
<keyword evidence="2" id="KW-1185">Reference proteome</keyword>
<dbReference type="Gene3D" id="3.30.429.10">
    <property type="entry name" value="Macrophage Migration Inhibitory Factor"/>
    <property type="match status" value="1"/>
</dbReference>
<reference evidence="1 2" key="1">
    <citation type="submission" date="2018-03" db="EMBL/GenBank/DDBJ databases">
        <title>Genomic Encyclopedia of Type Strains, Phase III (KMG-III): the genomes of soil and plant-associated and newly described type strains.</title>
        <authorList>
            <person name="Whitman W."/>
        </authorList>
    </citation>
    <scope>NUCLEOTIDE SEQUENCE [LARGE SCALE GENOMIC DNA]</scope>
    <source>
        <strain evidence="1 2">CGMCC 1.12700</strain>
    </source>
</reference>
<dbReference type="EMBL" id="PYGD01000008">
    <property type="protein sequence ID" value="PSK90430.1"/>
    <property type="molecule type" value="Genomic_DNA"/>
</dbReference>
<evidence type="ECO:0000313" key="1">
    <source>
        <dbReference type="EMBL" id="PSK90430.1"/>
    </source>
</evidence>
<dbReference type="SUPFAM" id="SSF55331">
    <property type="entry name" value="Tautomerase/MIF"/>
    <property type="match status" value="1"/>
</dbReference>
<gene>
    <name evidence="1" type="ORF">B0I18_108160</name>
</gene>
<organism evidence="1 2">
    <name type="scientific">Taibaiella chishuiensis</name>
    <dbReference type="NCBI Taxonomy" id="1434707"/>
    <lineage>
        <taxon>Bacteria</taxon>
        <taxon>Pseudomonadati</taxon>
        <taxon>Bacteroidota</taxon>
        <taxon>Chitinophagia</taxon>
        <taxon>Chitinophagales</taxon>
        <taxon>Chitinophagaceae</taxon>
        <taxon>Taibaiella</taxon>
    </lineage>
</organism>
<dbReference type="Proteomes" id="UP000240572">
    <property type="component" value="Unassembled WGS sequence"/>
</dbReference>
<dbReference type="AlphaFoldDB" id="A0A2P8CZN5"/>
<evidence type="ECO:0008006" key="3">
    <source>
        <dbReference type="Google" id="ProtNLM"/>
    </source>
</evidence>
<proteinExistence type="predicted"/>
<dbReference type="OrthoDB" id="277193at2"/>
<comment type="caution">
    <text evidence="1">The sequence shown here is derived from an EMBL/GenBank/DDBJ whole genome shotgun (WGS) entry which is preliminary data.</text>
</comment>
<accession>A0A2P8CZN5</accession>
<name>A0A2P8CZN5_9BACT</name>